<comment type="function">
    <text evidence="2">Exopeptidase that catalyzes the hydrolytic cleavage of multi-L-arginyl-poly-L-aspartic acid (cyanophycin; a water-insoluble reserve polymer) into aspartate-arginine dipeptides.</text>
</comment>
<dbReference type="Gene3D" id="3.40.50.880">
    <property type="match status" value="1"/>
</dbReference>
<dbReference type="InterPro" id="IPR005320">
    <property type="entry name" value="Peptidase_S51"/>
</dbReference>
<accession>A0A1Q2M5T4</accession>
<evidence type="ECO:0000256" key="5">
    <source>
        <dbReference type="ARBA" id="ARBA00015719"/>
    </source>
</evidence>
<feature type="signal peptide" evidence="9">
    <location>
        <begin position="1"/>
        <end position="19"/>
    </location>
</feature>
<dbReference type="PROSITE" id="PS51257">
    <property type="entry name" value="PROKAR_LIPOPROTEIN"/>
    <property type="match status" value="1"/>
</dbReference>
<proteinExistence type="inferred from homology"/>
<name>A0A1Q2M5T4_9GAMM</name>
<dbReference type="GO" id="GO:0008241">
    <property type="term" value="F:peptidyl-dipeptidase activity"/>
    <property type="evidence" value="ECO:0007669"/>
    <property type="project" value="UniProtKB-EC"/>
</dbReference>
<reference evidence="10" key="1">
    <citation type="submission" date="2017-02" db="EMBL/GenBank/DDBJ databases">
        <title>Genome of Microbulbifer agarilyticus GP101.</title>
        <authorList>
            <person name="Jung J."/>
            <person name="Bae S.S."/>
            <person name="Baek K."/>
        </authorList>
    </citation>
    <scope>NUCLEOTIDE SEQUENCE [LARGE SCALE GENOMIC DNA]</scope>
    <source>
        <strain evidence="10">GP101</strain>
    </source>
</reference>
<dbReference type="GO" id="GO:0006508">
    <property type="term" value="P:proteolysis"/>
    <property type="evidence" value="ECO:0007669"/>
    <property type="project" value="UniProtKB-KW"/>
</dbReference>
<keyword evidence="11" id="KW-1185">Reference proteome</keyword>
<evidence type="ECO:0000256" key="2">
    <source>
        <dbReference type="ARBA" id="ARBA00002039"/>
    </source>
</evidence>
<organism evidence="10 11">
    <name type="scientific">Microbulbifer agarilyticus</name>
    <dbReference type="NCBI Taxonomy" id="260552"/>
    <lineage>
        <taxon>Bacteria</taxon>
        <taxon>Pseudomonadati</taxon>
        <taxon>Pseudomonadota</taxon>
        <taxon>Gammaproteobacteria</taxon>
        <taxon>Cellvibrionales</taxon>
        <taxon>Microbulbiferaceae</taxon>
        <taxon>Microbulbifer</taxon>
    </lineage>
</organism>
<sequence length="442" mass="46657">MSLWRIASLSLLVFAFAGAACSSKSDGTPEKDASAEPGATHVASESGRLLIVGGALRSDNKDVYRAFIESIPPELPSVAIVPAASGRPAHYAQQFADDLRHFGFAGDIRVLPIAVKDDASTESVDESLWRDGGRDVALAEELADVGGIWFVGGDQTKITATLLSADGQDGPVLTAIRSQLSQGAIVGGTSAGAAIMSKTMIAAGDSLSALTLPSVEVYAGMESQESGQLLLARGLGFLPFGVVDQHFDRKARLGRLIRALGFASEEAFRVGYGVDEDTALLVNLGNKTLKVLGAGNLVVVDGRTARFGPVEEPFAAKGLRLSVLSTEDTLAWETGEVTIAGSETPGQEAFGYRATQGAGIALANQRLDHLLGFSLLDNREVRELRRYAFSDETGQGVLFQFQQTEQSRGFWRYGSGTKDQYSVVDVTLDVVPVAVTVTPASS</sequence>
<evidence type="ECO:0000256" key="6">
    <source>
        <dbReference type="ARBA" id="ARBA00022670"/>
    </source>
</evidence>
<evidence type="ECO:0000256" key="3">
    <source>
        <dbReference type="ARBA" id="ARBA00006534"/>
    </source>
</evidence>
<comment type="similarity">
    <text evidence="3">Belongs to the peptidase S51 family.</text>
</comment>
<dbReference type="RefSeq" id="WP_077404385.1">
    <property type="nucleotide sequence ID" value="NZ_CP019650.1"/>
</dbReference>
<dbReference type="SUPFAM" id="SSF52317">
    <property type="entry name" value="Class I glutamine amidotransferase-like"/>
    <property type="match status" value="1"/>
</dbReference>
<dbReference type="OrthoDB" id="9799980at2"/>
<keyword evidence="9" id="KW-0732">Signal</keyword>
<dbReference type="Pfam" id="PF03575">
    <property type="entry name" value="Peptidase_S51"/>
    <property type="match status" value="1"/>
</dbReference>
<comment type="catalytic activity">
    <reaction evidence="1">
        <text>[L-4-(L-arginin-2-N-yl)aspartate](n) + H2O = [L-4-(L-arginin-2-N-yl)aspartate](n-1) + L-4-(L-arginin-2-N-yl)aspartate</text>
        <dbReference type="Rhea" id="RHEA:12845"/>
        <dbReference type="Rhea" id="RHEA-COMP:13728"/>
        <dbReference type="Rhea" id="RHEA-COMP:13734"/>
        <dbReference type="ChEBI" id="CHEBI:15377"/>
        <dbReference type="ChEBI" id="CHEBI:137986"/>
        <dbReference type="ChEBI" id="CHEBI:137991"/>
        <dbReference type="EC" id="3.4.15.6"/>
    </reaction>
</comment>
<keyword evidence="7" id="KW-0378">Hydrolase</keyword>
<dbReference type="KEGG" id="maga:Mag101_10330"/>
<dbReference type="AlphaFoldDB" id="A0A1Q2M5T4"/>
<dbReference type="InterPro" id="IPR029062">
    <property type="entry name" value="Class_I_gatase-like"/>
</dbReference>
<keyword evidence="6" id="KW-0645">Protease</keyword>
<dbReference type="InterPro" id="IPR011811">
    <property type="entry name" value="Peptidase_S51_cyanophycinase"/>
</dbReference>
<evidence type="ECO:0000256" key="4">
    <source>
        <dbReference type="ARBA" id="ARBA00013115"/>
    </source>
</evidence>
<evidence type="ECO:0000256" key="7">
    <source>
        <dbReference type="ARBA" id="ARBA00022801"/>
    </source>
</evidence>
<keyword evidence="8" id="KW-0720">Serine protease</keyword>
<dbReference type="PANTHER" id="PTHR36175:SF1">
    <property type="entry name" value="CYANOPHYCINASE"/>
    <property type="match status" value="1"/>
</dbReference>
<dbReference type="PANTHER" id="PTHR36175">
    <property type="entry name" value="CYANOPHYCINASE"/>
    <property type="match status" value="1"/>
</dbReference>
<dbReference type="NCBIfam" id="TIGR02069">
    <property type="entry name" value="cyanophycinase"/>
    <property type="match status" value="1"/>
</dbReference>
<evidence type="ECO:0000256" key="8">
    <source>
        <dbReference type="ARBA" id="ARBA00022825"/>
    </source>
</evidence>
<gene>
    <name evidence="10" type="ORF">Mag101_10330</name>
</gene>
<dbReference type="STRING" id="260552.Mag101_10330"/>
<dbReference type="Proteomes" id="UP000188219">
    <property type="component" value="Chromosome"/>
</dbReference>
<dbReference type="EC" id="3.4.15.6" evidence="4"/>
<feature type="chain" id="PRO_5013066350" description="Cyanophycinase" evidence="9">
    <location>
        <begin position="20"/>
        <end position="442"/>
    </location>
</feature>
<protein>
    <recommendedName>
        <fullName evidence="5">Cyanophycinase</fullName>
        <ecNumber evidence="4">3.4.15.6</ecNumber>
    </recommendedName>
</protein>
<dbReference type="EMBL" id="CP019650">
    <property type="protein sequence ID" value="AQQ67990.1"/>
    <property type="molecule type" value="Genomic_DNA"/>
</dbReference>
<evidence type="ECO:0000313" key="10">
    <source>
        <dbReference type="EMBL" id="AQQ67990.1"/>
    </source>
</evidence>
<evidence type="ECO:0000256" key="1">
    <source>
        <dbReference type="ARBA" id="ARBA00001092"/>
    </source>
</evidence>
<dbReference type="CDD" id="cd03145">
    <property type="entry name" value="GAT1_cyanophycinase"/>
    <property type="match status" value="1"/>
</dbReference>
<evidence type="ECO:0000313" key="11">
    <source>
        <dbReference type="Proteomes" id="UP000188219"/>
    </source>
</evidence>
<dbReference type="GO" id="GO:0008236">
    <property type="term" value="F:serine-type peptidase activity"/>
    <property type="evidence" value="ECO:0007669"/>
    <property type="project" value="UniProtKB-KW"/>
</dbReference>
<evidence type="ECO:0000256" key="9">
    <source>
        <dbReference type="SAM" id="SignalP"/>
    </source>
</evidence>